<keyword evidence="2" id="KW-1185">Reference proteome</keyword>
<dbReference type="InterPro" id="IPR029068">
    <property type="entry name" value="Glyas_Bleomycin-R_OHBP_Dase"/>
</dbReference>
<protein>
    <recommendedName>
        <fullName evidence="3">VOC domain-containing protein</fullName>
    </recommendedName>
</protein>
<evidence type="ECO:0000313" key="1">
    <source>
        <dbReference type="EMBL" id="MCF1752240.1"/>
    </source>
</evidence>
<sequence>MESTCLIQTPTPNLQQSQAFYEQIGFIPLDNSRLIWTDAKAHIEINPDRFARAGIKLFKSDWGKEVGHLQLITKVIAVGDGYVLADPSGTWIYLIEKEPPIQTGKRGDSIGMLGNFHGVSLETMDLDKSVLIFENLGFGHTGGSTEQGYIVYSLGDFSVSLMKPLSCPHLFFNPSLTYFNSKNNLSIIAKLREVGVPFSEEITIFNEGGLVDNVIIRDPGGIGFFIFSD</sequence>
<organism evidence="1 2">
    <name type="scientific">Mariniradius sediminis</name>
    <dbReference type="NCBI Taxonomy" id="2909237"/>
    <lineage>
        <taxon>Bacteria</taxon>
        <taxon>Pseudomonadati</taxon>
        <taxon>Bacteroidota</taxon>
        <taxon>Cytophagia</taxon>
        <taxon>Cytophagales</taxon>
        <taxon>Cyclobacteriaceae</taxon>
        <taxon>Mariniradius</taxon>
    </lineage>
</organism>
<evidence type="ECO:0000313" key="2">
    <source>
        <dbReference type="Proteomes" id="UP001201449"/>
    </source>
</evidence>
<evidence type="ECO:0008006" key="3">
    <source>
        <dbReference type="Google" id="ProtNLM"/>
    </source>
</evidence>
<comment type="caution">
    <text evidence="1">The sequence shown here is derived from an EMBL/GenBank/DDBJ whole genome shotgun (WGS) entry which is preliminary data.</text>
</comment>
<proteinExistence type="predicted"/>
<accession>A0ABS9BY30</accession>
<dbReference type="EMBL" id="JAKEVZ010000011">
    <property type="protein sequence ID" value="MCF1752240.1"/>
    <property type="molecule type" value="Genomic_DNA"/>
</dbReference>
<name>A0ABS9BY30_9BACT</name>
<dbReference type="RefSeq" id="WP_234862144.1">
    <property type="nucleotide sequence ID" value="NZ_JAKEVZ010000011.1"/>
</dbReference>
<dbReference type="Proteomes" id="UP001201449">
    <property type="component" value="Unassembled WGS sequence"/>
</dbReference>
<gene>
    <name evidence="1" type="ORF">L0U89_14350</name>
</gene>
<reference evidence="1 2" key="1">
    <citation type="submission" date="2022-01" db="EMBL/GenBank/DDBJ databases">
        <title>Mariniradius saccharolyticus sp. nov., isolated from sediment of a river.</title>
        <authorList>
            <person name="Liu H."/>
        </authorList>
    </citation>
    <scope>NUCLEOTIDE SEQUENCE [LARGE SCALE GENOMIC DNA]</scope>
    <source>
        <strain evidence="1 2">RY-2</strain>
    </source>
</reference>
<dbReference type="SUPFAM" id="SSF54593">
    <property type="entry name" value="Glyoxalase/Bleomycin resistance protein/Dihydroxybiphenyl dioxygenase"/>
    <property type="match status" value="1"/>
</dbReference>